<feature type="region of interest" description="Disordered" evidence="1">
    <location>
        <begin position="1"/>
        <end position="46"/>
    </location>
</feature>
<protein>
    <submittedName>
        <fullName evidence="2">Uncharacterized protein</fullName>
    </submittedName>
</protein>
<organism evidence="2 3">
    <name type="scientific">Lasallia pustulata</name>
    <dbReference type="NCBI Taxonomy" id="136370"/>
    <lineage>
        <taxon>Eukaryota</taxon>
        <taxon>Fungi</taxon>
        <taxon>Dikarya</taxon>
        <taxon>Ascomycota</taxon>
        <taxon>Pezizomycotina</taxon>
        <taxon>Lecanoromycetes</taxon>
        <taxon>OSLEUM clade</taxon>
        <taxon>Umbilicariomycetidae</taxon>
        <taxon>Umbilicariales</taxon>
        <taxon>Umbilicariaceae</taxon>
        <taxon>Lasallia</taxon>
    </lineage>
</organism>
<evidence type="ECO:0000313" key="3">
    <source>
        <dbReference type="Proteomes" id="UP000324767"/>
    </source>
</evidence>
<feature type="region of interest" description="Disordered" evidence="1">
    <location>
        <begin position="69"/>
        <end position="105"/>
    </location>
</feature>
<name>A0A5M8PDR4_9LECA</name>
<dbReference type="AlphaFoldDB" id="A0A5M8PDR4"/>
<reference evidence="2 3" key="1">
    <citation type="submission" date="2019-09" db="EMBL/GenBank/DDBJ databases">
        <title>The hologenome of the rock-dwelling lichen Lasallia pustulata.</title>
        <authorList>
            <person name="Greshake Tzovaras B."/>
            <person name="Segers F."/>
            <person name="Bicker A."/>
            <person name="Dal Grande F."/>
            <person name="Otte J."/>
            <person name="Hankeln T."/>
            <person name="Schmitt I."/>
            <person name="Ebersberger I."/>
        </authorList>
    </citation>
    <scope>NUCLEOTIDE SEQUENCE [LARGE SCALE GENOMIC DNA]</scope>
    <source>
        <strain evidence="2">A1-1</strain>
    </source>
</reference>
<gene>
    <name evidence="2" type="ORF">FRX48_09106</name>
</gene>
<evidence type="ECO:0000256" key="1">
    <source>
        <dbReference type="SAM" id="MobiDB-lite"/>
    </source>
</evidence>
<feature type="compositionally biased region" description="Basic and acidic residues" evidence="1">
    <location>
        <begin position="69"/>
        <end position="87"/>
    </location>
</feature>
<proteinExistence type="predicted"/>
<sequence length="165" mass="18749">MAANLEEQNRNLGMIPRPSYLPNPMPPPKKKYAVNPANPKERLRPVPYCNHCDKIGRFDKKRFILHLEMKKRPSEKAKANKDKERKEKGKKPAPKESDSPAGMMSFSGDEISESLDLSSFGFMAGHSGNGSLARLAVLDTWCSQHCSRIIYRSTAISWKANLWYR</sequence>
<comment type="caution">
    <text evidence="2">The sequence shown here is derived from an EMBL/GenBank/DDBJ whole genome shotgun (WGS) entry which is preliminary data.</text>
</comment>
<dbReference type="OrthoDB" id="4954883at2759"/>
<accession>A0A5M8PDR4</accession>
<dbReference type="Proteomes" id="UP000324767">
    <property type="component" value="Unassembled WGS sequence"/>
</dbReference>
<evidence type="ECO:0000313" key="2">
    <source>
        <dbReference type="EMBL" id="KAA6407040.1"/>
    </source>
</evidence>
<dbReference type="EMBL" id="VXIT01000020">
    <property type="protein sequence ID" value="KAA6407040.1"/>
    <property type="molecule type" value="Genomic_DNA"/>
</dbReference>